<organism evidence="8 9">
    <name type="scientific">Roseivirga thermotolerans</name>
    <dbReference type="NCBI Taxonomy" id="1758176"/>
    <lineage>
        <taxon>Bacteria</taxon>
        <taxon>Pseudomonadati</taxon>
        <taxon>Bacteroidota</taxon>
        <taxon>Cytophagia</taxon>
        <taxon>Cytophagales</taxon>
        <taxon>Roseivirgaceae</taxon>
        <taxon>Roseivirga</taxon>
    </lineage>
</organism>
<protein>
    <recommendedName>
        <fullName evidence="3">cyclic pyranopterin monophosphate synthase</fullName>
        <ecNumber evidence="3">4.6.1.17</ecNumber>
    </recommendedName>
</protein>
<evidence type="ECO:0000256" key="4">
    <source>
        <dbReference type="ARBA" id="ARBA00023150"/>
    </source>
</evidence>
<evidence type="ECO:0000256" key="6">
    <source>
        <dbReference type="ARBA" id="ARBA00055087"/>
    </source>
</evidence>
<evidence type="ECO:0000259" key="7">
    <source>
        <dbReference type="Pfam" id="PF01967"/>
    </source>
</evidence>
<dbReference type="InterPro" id="IPR050105">
    <property type="entry name" value="MoCo_biosynth_MoaA/MoaC"/>
</dbReference>
<evidence type="ECO:0000256" key="5">
    <source>
        <dbReference type="ARBA" id="ARBA00023239"/>
    </source>
</evidence>
<dbReference type="EC" id="4.6.1.17" evidence="3"/>
<reference evidence="9" key="1">
    <citation type="journal article" date="2019" name="Int. J. Syst. Evol. Microbiol.">
        <title>The Global Catalogue of Microorganisms (GCM) 10K type strain sequencing project: providing services to taxonomists for standard genome sequencing and annotation.</title>
        <authorList>
            <consortium name="The Broad Institute Genomics Platform"/>
            <consortium name="The Broad Institute Genome Sequencing Center for Infectious Disease"/>
            <person name="Wu L."/>
            <person name="Ma J."/>
        </authorList>
    </citation>
    <scope>NUCLEOTIDE SEQUENCE [LARGE SCALE GENOMIC DNA]</scope>
    <source>
        <strain evidence="9">CGMCC 1.15111</strain>
    </source>
</reference>
<dbReference type="EMBL" id="BNAG01000004">
    <property type="protein sequence ID" value="GHE72504.1"/>
    <property type="molecule type" value="Genomic_DNA"/>
</dbReference>
<dbReference type="NCBIfam" id="TIGR00581">
    <property type="entry name" value="moaC"/>
    <property type="match status" value="1"/>
</dbReference>
<evidence type="ECO:0000313" key="9">
    <source>
        <dbReference type="Proteomes" id="UP000658258"/>
    </source>
</evidence>
<gene>
    <name evidence="8" type="primary">moaC</name>
    <name evidence="8" type="ORF">GCM10011340_31050</name>
</gene>
<dbReference type="InterPro" id="IPR023045">
    <property type="entry name" value="MoaC"/>
</dbReference>
<keyword evidence="9" id="KW-1185">Reference proteome</keyword>
<name>A0ABQ3IAG0_9BACT</name>
<dbReference type="InterPro" id="IPR036522">
    <property type="entry name" value="MoaC_sf"/>
</dbReference>
<dbReference type="PANTHER" id="PTHR22960">
    <property type="entry name" value="MOLYBDOPTERIN COFACTOR SYNTHESIS PROTEIN A"/>
    <property type="match status" value="1"/>
</dbReference>
<accession>A0ABQ3IAG0</accession>
<dbReference type="Proteomes" id="UP000658258">
    <property type="component" value="Unassembled WGS sequence"/>
</dbReference>
<dbReference type="Gene3D" id="3.30.70.640">
    <property type="entry name" value="Molybdopterin cofactor biosynthesis C (MoaC) domain"/>
    <property type="match status" value="1"/>
</dbReference>
<evidence type="ECO:0000256" key="3">
    <source>
        <dbReference type="ARBA" id="ARBA00012575"/>
    </source>
</evidence>
<dbReference type="NCBIfam" id="NF006870">
    <property type="entry name" value="PRK09364.1"/>
    <property type="match status" value="1"/>
</dbReference>
<dbReference type="RefSeq" id="WP_189631202.1">
    <property type="nucleotide sequence ID" value="NZ_BNAG01000004.1"/>
</dbReference>
<feature type="domain" description="Molybdopterin cofactor biosynthesis C (MoaC)" evidence="7">
    <location>
        <begin position="15"/>
        <end position="151"/>
    </location>
</feature>
<dbReference type="SUPFAM" id="SSF55040">
    <property type="entry name" value="Molybdenum cofactor biosynthesis protein C, MoaC"/>
    <property type="match status" value="1"/>
</dbReference>
<proteinExistence type="predicted"/>
<sequence>MKKDFSHVRDQQPAMVDVGLKNDTQRTAIAKSLIQLPSEMKEHIKDGEIKTLKGPVFQTAIIAGIQAAKRTYELIPLCHQLNINKVDIQIQLATPLLVEITCEARCTGKTGVEMEALTGASVAALTVYDMCKAFSHEIVIKETRLIHKTGGKSDFNKP</sequence>
<evidence type="ECO:0000256" key="1">
    <source>
        <dbReference type="ARBA" id="ARBA00001637"/>
    </source>
</evidence>
<dbReference type="InterPro" id="IPR047594">
    <property type="entry name" value="MoaC_bact/euk"/>
</dbReference>
<evidence type="ECO:0000256" key="2">
    <source>
        <dbReference type="ARBA" id="ARBA00005046"/>
    </source>
</evidence>
<dbReference type="CDD" id="cd01420">
    <property type="entry name" value="MoaC_PE"/>
    <property type="match status" value="1"/>
</dbReference>
<comment type="caution">
    <text evidence="8">The sequence shown here is derived from an EMBL/GenBank/DDBJ whole genome shotgun (WGS) entry which is preliminary data.</text>
</comment>
<keyword evidence="5" id="KW-0456">Lyase</keyword>
<comment type="catalytic activity">
    <reaction evidence="1">
        <text>(8S)-3',8-cyclo-7,8-dihydroguanosine 5'-triphosphate = cyclic pyranopterin phosphate + diphosphate</text>
        <dbReference type="Rhea" id="RHEA:49580"/>
        <dbReference type="ChEBI" id="CHEBI:33019"/>
        <dbReference type="ChEBI" id="CHEBI:59648"/>
        <dbReference type="ChEBI" id="CHEBI:131766"/>
        <dbReference type="EC" id="4.6.1.17"/>
    </reaction>
</comment>
<keyword evidence="4" id="KW-0501">Molybdenum cofactor biosynthesis</keyword>
<dbReference type="Pfam" id="PF01967">
    <property type="entry name" value="MoaC"/>
    <property type="match status" value="1"/>
</dbReference>
<comment type="function">
    <text evidence="6">Catalyzes the conversion of (8S)-3',8-cyclo-7,8-dihydroguanosine 5'-triphosphate to cyclic pyranopterin monophosphate (cPMP).</text>
</comment>
<dbReference type="InterPro" id="IPR002820">
    <property type="entry name" value="Mopterin_CF_biosynth-C_dom"/>
</dbReference>
<dbReference type="PANTHER" id="PTHR22960:SF0">
    <property type="entry name" value="MOLYBDENUM COFACTOR BIOSYNTHESIS PROTEIN 1"/>
    <property type="match status" value="1"/>
</dbReference>
<comment type="pathway">
    <text evidence="2">Cofactor biosynthesis; molybdopterin biosynthesis.</text>
</comment>
<evidence type="ECO:0000313" key="8">
    <source>
        <dbReference type="EMBL" id="GHE72504.1"/>
    </source>
</evidence>